<proteinExistence type="predicted"/>
<dbReference type="PANTHER" id="PTHR40261">
    <property type="match status" value="1"/>
</dbReference>
<evidence type="ECO:0000256" key="1">
    <source>
        <dbReference type="ARBA" id="ARBA00022714"/>
    </source>
</evidence>
<sequence length="128" mass="14512">MNTDWRKESNAPKTGTALCQFDEIQAGEVREFCFGDCEPFRMFLYRVGEQVYGYVNQCPHHWIPMNKSDDEFTMWDRNQHQMMCVHHCAVFELSAGGRCIDGPCKGSNLTVVPLHVSGGLIHIGGDND</sequence>
<accession>A0A9E4TUA9</accession>
<evidence type="ECO:0000313" key="6">
    <source>
        <dbReference type="EMBL" id="MCG7980199.1"/>
    </source>
</evidence>
<dbReference type="InterPro" id="IPR036922">
    <property type="entry name" value="Rieske_2Fe-2S_sf"/>
</dbReference>
<evidence type="ECO:0000259" key="5">
    <source>
        <dbReference type="PROSITE" id="PS51296"/>
    </source>
</evidence>
<dbReference type="GO" id="GO:0046872">
    <property type="term" value="F:metal ion binding"/>
    <property type="evidence" value="ECO:0007669"/>
    <property type="project" value="UniProtKB-KW"/>
</dbReference>
<keyword evidence="3" id="KW-0408">Iron</keyword>
<dbReference type="GO" id="GO:0051537">
    <property type="term" value="F:2 iron, 2 sulfur cluster binding"/>
    <property type="evidence" value="ECO:0007669"/>
    <property type="project" value="UniProtKB-KW"/>
</dbReference>
<protein>
    <submittedName>
        <fullName evidence="6">Rieske 2Fe-2S domain-containing protein</fullName>
    </submittedName>
</protein>
<gene>
    <name evidence="6" type="ORF">JAY77_18875</name>
</gene>
<dbReference type="InterPro" id="IPR017941">
    <property type="entry name" value="Rieske_2Fe-2S"/>
</dbReference>
<dbReference type="EMBL" id="JAEPCR010000108">
    <property type="protein sequence ID" value="MCG7980199.1"/>
    <property type="molecule type" value="Genomic_DNA"/>
</dbReference>
<dbReference type="Proteomes" id="UP000886674">
    <property type="component" value="Unassembled WGS sequence"/>
</dbReference>
<organism evidence="6 7">
    <name type="scientific">Candidatus Thiodiazotropha taylori</name>
    <dbReference type="NCBI Taxonomy" id="2792791"/>
    <lineage>
        <taxon>Bacteria</taxon>
        <taxon>Pseudomonadati</taxon>
        <taxon>Pseudomonadota</taxon>
        <taxon>Gammaproteobacteria</taxon>
        <taxon>Chromatiales</taxon>
        <taxon>Sedimenticolaceae</taxon>
        <taxon>Candidatus Thiodiazotropha</taxon>
    </lineage>
</organism>
<feature type="domain" description="Rieske" evidence="5">
    <location>
        <begin position="16"/>
        <end position="123"/>
    </location>
</feature>
<dbReference type="PANTHER" id="PTHR40261:SF1">
    <property type="entry name" value="RIESKE DOMAIN-CONTAINING PROTEIN"/>
    <property type="match status" value="1"/>
</dbReference>
<keyword evidence="1" id="KW-0001">2Fe-2S</keyword>
<dbReference type="SUPFAM" id="SSF50022">
    <property type="entry name" value="ISP domain"/>
    <property type="match status" value="1"/>
</dbReference>
<dbReference type="Pfam" id="PF00355">
    <property type="entry name" value="Rieske"/>
    <property type="match status" value="1"/>
</dbReference>
<name>A0A9E4TUA9_9GAMM</name>
<evidence type="ECO:0000256" key="2">
    <source>
        <dbReference type="ARBA" id="ARBA00022723"/>
    </source>
</evidence>
<evidence type="ECO:0000313" key="7">
    <source>
        <dbReference type="Proteomes" id="UP000886674"/>
    </source>
</evidence>
<dbReference type="PROSITE" id="PS51296">
    <property type="entry name" value="RIESKE"/>
    <property type="match status" value="1"/>
</dbReference>
<dbReference type="Gene3D" id="2.102.10.10">
    <property type="entry name" value="Rieske [2Fe-2S] iron-sulphur domain"/>
    <property type="match status" value="1"/>
</dbReference>
<evidence type="ECO:0000256" key="3">
    <source>
        <dbReference type="ARBA" id="ARBA00023004"/>
    </source>
</evidence>
<keyword evidence="2" id="KW-0479">Metal-binding</keyword>
<evidence type="ECO:0000256" key="4">
    <source>
        <dbReference type="ARBA" id="ARBA00023014"/>
    </source>
</evidence>
<dbReference type="AlphaFoldDB" id="A0A9E4TUA9"/>
<comment type="caution">
    <text evidence="6">The sequence shown here is derived from an EMBL/GenBank/DDBJ whole genome shotgun (WGS) entry which is preliminary data.</text>
</comment>
<keyword evidence="4" id="KW-0411">Iron-sulfur</keyword>
<reference evidence="6" key="1">
    <citation type="journal article" date="2021" name="Proc. Natl. Acad. Sci. U.S.A.">
        <title>Global biogeography of chemosynthetic symbionts reveals both localized and globally distributed symbiont groups. .</title>
        <authorList>
            <person name="Osvatic J.T."/>
            <person name="Wilkins L.G.E."/>
            <person name="Leibrecht L."/>
            <person name="Leray M."/>
            <person name="Zauner S."/>
            <person name="Polzin J."/>
            <person name="Camacho Y."/>
            <person name="Gros O."/>
            <person name="van Gils J.A."/>
            <person name="Eisen J.A."/>
            <person name="Petersen J.M."/>
            <person name="Yuen B."/>
        </authorList>
    </citation>
    <scope>NUCLEOTIDE SEQUENCE</scope>
    <source>
        <strain evidence="6">MAGclacostrist055</strain>
    </source>
</reference>